<reference evidence="3 4" key="1">
    <citation type="submission" date="2019-06" db="EMBL/GenBank/DDBJ databases">
        <title>Whole genome shotgun sequence of Cellulomonas uda NBRC 3747.</title>
        <authorList>
            <person name="Hosoyama A."/>
            <person name="Uohara A."/>
            <person name="Ohji S."/>
            <person name="Ichikawa N."/>
        </authorList>
    </citation>
    <scope>NUCLEOTIDE SEQUENCE [LARGE SCALE GENOMIC DNA]</scope>
    <source>
        <strain evidence="3 4">NBRC 3747</strain>
    </source>
</reference>
<dbReference type="InterPro" id="IPR036866">
    <property type="entry name" value="RibonucZ/Hydroxyglut_hydro"/>
</dbReference>
<keyword evidence="1 3" id="KW-0378">Hydrolase</keyword>
<dbReference type="InterPro" id="IPR050114">
    <property type="entry name" value="UPF0173_UPF0282_UlaG_hydrolase"/>
</dbReference>
<feature type="domain" description="Metallo-beta-lactamase" evidence="2">
    <location>
        <begin position="36"/>
        <end position="228"/>
    </location>
</feature>
<dbReference type="PANTHER" id="PTHR43546">
    <property type="entry name" value="UPF0173 METAL-DEPENDENT HYDROLASE MJ1163-RELATED"/>
    <property type="match status" value="1"/>
</dbReference>
<dbReference type="Gene3D" id="3.60.15.10">
    <property type="entry name" value="Ribonuclease Z/Hydroxyacylglutathione hydrolase-like"/>
    <property type="match status" value="1"/>
</dbReference>
<gene>
    <name evidence="3" type="ORF">CUD01_22470</name>
</gene>
<name>A0A4Y3KCT9_CELUD</name>
<proteinExistence type="predicted"/>
<protein>
    <submittedName>
        <fullName evidence="3">MBL fold metallo-hydrolase</fullName>
    </submittedName>
</protein>
<dbReference type="SUPFAM" id="SSF56281">
    <property type="entry name" value="Metallo-hydrolase/oxidoreductase"/>
    <property type="match status" value="1"/>
</dbReference>
<comment type="caution">
    <text evidence="3">The sequence shown here is derived from an EMBL/GenBank/DDBJ whole genome shotgun (WGS) entry which is preliminary data.</text>
</comment>
<dbReference type="EMBL" id="BJLP01000038">
    <property type="protein sequence ID" value="GEA81803.1"/>
    <property type="molecule type" value="Genomic_DNA"/>
</dbReference>
<organism evidence="3 4">
    <name type="scientific">Cellulomonas uda</name>
    <dbReference type="NCBI Taxonomy" id="1714"/>
    <lineage>
        <taxon>Bacteria</taxon>
        <taxon>Bacillati</taxon>
        <taxon>Actinomycetota</taxon>
        <taxon>Actinomycetes</taxon>
        <taxon>Micrococcales</taxon>
        <taxon>Cellulomonadaceae</taxon>
        <taxon>Cellulomonas</taxon>
    </lineage>
</organism>
<evidence type="ECO:0000256" key="1">
    <source>
        <dbReference type="ARBA" id="ARBA00022801"/>
    </source>
</evidence>
<dbReference type="GO" id="GO:0016787">
    <property type="term" value="F:hydrolase activity"/>
    <property type="evidence" value="ECO:0007669"/>
    <property type="project" value="UniProtKB-KW"/>
</dbReference>
<dbReference type="InterPro" id="IPR001279">
    <property type="entry name" value="Metallo-B-lactamas"/>
</dbReference>
<sequence length="265" mass="27739">MTTHPDTTTDQSPVAPPVEATWVGGPTLRLRYAGTTLLTDPTFDPAPAQYAGAVMLHKLAGPAVEPSALGPVDVVLLSHDQHADNLDVTGRALLADVPTVLSTTAAAGRVEGVRGLAPWEHVELGSGVRVTAVPARHGPEGSEELSGPVVGFVLEAAGWPTVYVSGDNASLDVVDQVARRFPLTRIAVLFVGGANVGRFGDEPLTLDARRASAAADLLPAARVVPVHHTDWAHFVDPLDALVARFEAGGRRDRLVLLERGVPTPV</sequence>
<evidence type="ECO:0000313" key="3">
    <source>
        <dbReference type="EMBL" id="GEA81803.1"/>
    </source>
</evidence>
<dbReference type="RefSeq" id="WP_141321175.1">
    <property type="nucleotide sequence ID" value="NZ_BJLP01000038.1"/>
</dbReference>
<accession>A0A4Y3KCT9</accession>
<keyword evidence="4" id="KW-1185">Reference proteome</keyword>
<dbReference type="AlphaFoldDB" id="A0A4Y3KCT9"/>
<dbReference type="Pfam" id="PF12706">
    <property type="entry name" value="Lactamase_B_2"/>
    <property type="match status" value="1"/>
</dbReference>
<evidence type="ECO:0000259" key="2">
    <source>
        <dbReference type="Pfam" id="PF12706"/>
    </source>
</evidence>
<dbReference type="PANTHER" id="PTHR43546:SF9">
    <property type="entry name" value="L-ASCORBATE-6-PHOSPHATE LACTONASE ULAG-RELATED"/>
    <property type="match status" value="1"/>
</dbReference>
<dbReference type="Proteomes" id="UP000315842">
    <property type="component" value="Unassembled WGS sequence"/>
</dbReference>
<evidence type="ECO:0000313" key="4">
    <source>
        <dbReference type="Proteomes" id="UP000315842"/>
    </source>
</evidence>